<accession>A0A1Z4GQQ1</accession>
<organism evidence="2 3">
    <name type="scientific">Anabaenopsis circularis NIES-21</name>
    <dbReference type="NCBI Taxonomy" id="1085406"/>
    <lineage>
        <taxon>Bacteria</taxon>
        <taxon>Bacillati</taxon>
        <taxon>Cyanobacteriota</taxon>
        <taxon>Cyanophyceae</taxon>
        <taxon>Nostocales</taxon>
        <taxon>Nodulariaceae</taxon>
        <taxon>Anabaenopsis</taxon>
    </lineage>
</organism>
<reference evidence="2 3" key="1">
    <citation type="submission" date="2017-06" db="EMBL/GenBank/DDBJ databases">
        <title>Genome sequencing of cyanobaciteial culture collection at National Institute for Environmental Studies (NIES).</title>
        <authorList>
            <person name="Hirose Y."/>
            <person name="Shimura Y."/>
            <person name="Fujisawa T."/>
            <person name="Nakamura Y."/>
            <person name="Kawachi M."/>
        </authorList>
    </citation>
    <scope>NUCLEOTIDE SEQUENCE [LARGE SCALE GENOMIC DNA]</scope>
    <source>
        <strain evidence="2 3">NIES-21</strain>
    </source>
</reference>
<proteinExistence type="predicted"/>
<protein>
    <submittedName>
        <fullName evidence="2">Uncharacterized protein</fullName>
    </submittedName>
</protein>
<feature type="transmembrane region" description="Helical" evidence="1">
    <location>
        <begin position="88"/>
        <end position="110"/>
    </location>
</feature>
<gene>
    <name evidence="2" type="ORF">NIES21_55210</name>
</gene>
<keyword evidence="1" id="KW-1133">Transmembrane helix</keyword>
<keyword evidence="3" id="KW-1185">Reference proteome</keyword>
<name>A0A1Z4GQQ1_9CYAN</name>
<dbReference type="Proteomes" id="UP000218287">
    <property type="component" value="Chromosome"/>
</dbReference>
<dbReference type="AlphaFoldDB" id="A0A1Z4GQQ1"/>
<dbReference type="EMBL" id="AP018174">
    <property type="protein sequence ID" value="BAY19656.1"/>
    <property type="molecule type" value="Genomic_DNA"/>
</dbReference>
<evidence type="ECO:0000256" key="1">
    <source>
        <dbReference type="SAM" id="Phobius"/>
    </source>
</evidence>
<keyword evidence="1" id="KW-0472">Membrane</keyword>
<feature type="transmembrane region" description="Helical" evidence="1">
    <location>
        <begin position="55"/>
        <end position="76"/>
    </location>
</feature>
<sequence length="243" mass="27789">MGKAVRDDLHGLEISQKELQQLTNLPVKYQLVLITNPLKEFSKQLIYKMKGSEGATVVFISFSIFVFSYLIFDIIIKLFANWLTLPSWILLLIVCFAGSATIQMIFYLLWRNIRKILKENMTNSLEILLEDVDRYNAVIKAIDINDQIEAAGNPEVSIQKREKVIAALQLTRADLVRALKTERILRENQNFIISNTELFANNLATLTTMQVTEKATEHGKLLNEALQIALDVQYEMKRLQSPG</sequence>
<evidence type="ECO:0000313" key="2">
    <source>
        <dbReference type="EMBL" id="BAY19656.1"/>
    </source>
</evidence>
<keyword evidence="1" id="KW-0812">Transmembrane</keyword>
<evidence type="ECO:0000313" key="3">
    <source>
        <dbReference type="Proteomes" id="UP000218287"/>
    </source>
</evidence>